<dbReference type="InterPro" id="IPR038659">
    <property type="entry name" value="AOX_sf"/>
</dbReference>
<reference evidence="13 14" key="1">
    <citation type="submission" date="2017-06" db="EMBL/GenBank/DDBJ databases">
        <title>Biodegradation of gentamicin by bacterial consortia AMQD4 in synthetic medium and raw gentamicin sewage.</title>
        <authorList>
            <person name="Chang H."/>
            <person name="Feng Y."/>
            <person name="Li Z."/>
            <person name="Xue J."/>
            <person name="Cheng D."/>
        </authorList>
    </citation>
    <scope>NUCLEOTIDE SEQUENCE [LARGE SCALE GENOMIC DNA]</scope>
    <source>
        <strain evidence="13 14">BZC3</strain>
    </source>
</reference>
<dbReference type="PANTHER" id="PTHR31803:SF33">
    <property type="entry name" value="ALTERNATIVE OXIDASE"/>
    <property type="match status" value="1"/>
</dbReference>
<keyword evidence="9" id="KW-0560">Oxidoreductase</keyword>
<proteinExistence type="predicted"/>
<protein>
    <submittedName>
        <fullName evidence="13">Oxidase</fullName>
    </submittedName>
</protein>
<evidence type="ECO:0000256" key="8">
    <source>
        <dbReference type="ARBA" id="ARBA00022989"/>
    </source>
</evidence>
<evidence type="ECO:0000256" key="7">
    <source>
        <dbReference type="ARBA" id="ARBA00022982"/>
    </source>
</evidence>
<evidence type="ECO:0000256" key="2">
    <source>
        <dbReference type="ARBA" id="ARBA00004370"/>
    </source>
</evidence>
<dbReference type="GO" id="GO:0016020">
    <property type="term" value="C:membrane"/>
    <property type="evidence" value="ECO:0007669"/>
    <property type="project" value="UniProtKB-SubCell"/>
</dbReference>
<comment type="cofactor">
    <cofactor evidence="1">
        <name>Fe cation</name>
        <dbReference type="ChEBI" id="CHEBI:24875"/>
    </cofactor>
</comment>
<reference evidence="13 14" key="2">
    <citation type="submission" date="2017-06" db="EMBL/GenBank/DDBJ databases">
        <authorList>
            <person name="Kim H.J."/>
            <person name="Triplett B.A."/>
        </authorList>
    </citation>
    <scope>NUCLEOTIDE SEQUENCE [LARGE SCALE GENOMIC DNA]</scope>
    <source>
        <strain evidence="13 14">BZC3</strain>
    </source>
</reference>
<dbReference type="PANTHER" id="PTHR31803">
    <property type="entry name" value="ALTERNATIVE OXIDASE"/>
    <property type="match status" value="1"/>
</dbReference>
<dbReference type="AlphaFoldDB" id="A0A1Z3LTP7"/>
<evidence type="ECO:0000256" key="3">
    <source>
        <dbReference type="ARBA" id="ARBA00022448"/>
    </source>
</evidence>
<dbReference type="Pfam" id="PF01786">
    <property type="entry name" value="AOX"/>
    <property type="match status" value="1"/>
</dbReference>
<feature type="transmembrane region" description="Helical" evidence="12">
    <location>
        <begin position="112"/>
        <end position="130"/>
    </location>
</feature>
<keyword evidence="3" id="KW-0813">Transport</keyword>
<keyword evidence="11 12" id="KW-0472">Membrane</keyword>
<keyword evidence="4" id="KW-0679">Respiratory chain</keyword>
<name>A0A1Z3LTP7_BREDI</name>
<dbReference type="RefSeq" id="WP_088409816.1">
    <property type="nucleotide sequence ID" value="NZ_CP021995.1"/>
</dbReference>
<evidence type="ECO:0000256" key="1">
    <source>
        <dbReference type="ARBA" id="ARBA00001962"/>
    </source>
</evidence>
<evidence type="ECO:0000256" key="9">
    <source>
        <dbReference type="ARBA" id="ARBA00023002"/>
    </source>
</evidence>
<keyword evidence="10" id="KW-0408">Iron</keyword>
<keyword evidence="5 12" id="KW-0812">Transmembrane</keyword>
<keyword evidence="8 12" id="KW-1133">Transmembrane helix</keyword>
<dbReference type="Gene3D" id="1.20.1260.140">
    <property type="entry name" value="Alternative oxidase"/>
    <property type="match status" value="1"/>
</dbReference>
<dbReference type="InterPro" id="IPR002680">
    <property type="entry name" value="AOX"/>
</dbReference>
<dbReference type="Proteomes" id="UP000197024">
    <property type="component" value="Chromosome"/>
</dbReference>
<dbReference type="EMBL" id="CP021995">
    <property type="protein sequence ID" value="ASD25594.1"/>
    <property type="molecule type" value="Genomic_DNA"/>
</dbReference>
<evidence type="ECO:0000256" key="5">
    <source>
        <dbReference type="ARBA" id="ARBA00022692"/>
    </source>
</evidence>
<gene>
    <name evidence="13" type="ORF">CD943_00995</name>
</gene>
<dbReference type="GO" id="GO:0046872">
    <property type="term" value="F:metal ion binding"/>
    <property type="evidence" value="ECO:0007669"/>
    <property type="project" value="UniProtKB-KW"/>
</dbReference>
<evidence type="ECO:0000256" key="10">
    <source>
        <dbReference type="ARBA" id="ARBA00023004"/>
    </source>
</evidence>
<evidence type="ECO:0000256" key="6">
    <source>
        <dbReference type="ARBA" id="ARBA00022723"/>
    </source>
</evidence>
<keyword evidence="7" id="KW-0249">Electron transport</keyword>
<evidence type="ECO:0000256" key="12">
    <source>
        <dbReference type="SAM" id="Phobius"/>
    </source>
</evidence>
<dbReference type="GO" id="GO:0010230">
    <property type="term" value="P:alternative respiration"/>
    <property type="evidence" value="ECO:0007669"/>
    <property type="project" value="TreeGrafter"/>
</dbReference>
<evidence type="ECO:0000256" key="11">
    <source>
        <dbReference type="ARBA" id="ARBA00023136"/>
    </source>
</evidence>
<evidence type="ECO:0000256" key="4">
    <source>
        <dbReference type="ARBA" id="ARBA00022660"/>
    </source>
</evidence>
<accession>A0A1Z3LTP7</accession>
<evidence type="ECO:0000313" key="13">
    <source>
        <dbReference type="EMBL" id="ASD25594.1"/>
    </source>
</evidence>
<keyword evidence="6" id="KW-0479">Metal-binding</keyword>
<evidence type="ECO:0000313" key="14">
    <source>
        <dbReference type="Proteomes" id="UP000197024"/>
    </source>
</evidence>
<comment type="subcellular location">
    <subcellularLocation>
        <location evidence="2">Membrane</location>
    </subcellularLocation>
</comment>
<organism evidence="13 14">
    <name type="scientific">Brevundimonas diminuta</name>
    <name type="common">Pseudomonas diminuta</name>
    <dbReference type="NCBI Taxonomy" id="293"/>
    <lineage>
        <taxon>Bacteria</taxon>
        <taxon>Pseudomonadati</taxon>
        <taxon>Pseudomonadota</taxon>
        <taxon>Alphaproteobacteria</taxon>
        <taxon>Caulobacterales</taxon>
        <taxon>Caulobacteraceae</taxon>
        <taxon>Brevundimonas</taxon>
    </lineage>
</organism>
<dbReference type="GO" id="GO:0009916">
    <property type="term" value="F:alternative oxidase activity"/>
    <property type="evidence" value="ECO:0007669"/>
    <property type="project" value="InterPro"/>
</dbReference>
<sequence>MTPLEEKRVQGDLAGRHVPRTFSDRLARVAVRGLRTCAGGVFARRYGHRAVVLETIAAVPAMVAATLTHLRALRTTTDDRGRVRMLMNEAENERMHLMTFVEVHRPGLIERLAIMMAQGGAYLIFCVLYLCSAPTAHRLAAYLEEEAVASYTHYLAEIDEGRSPNPDAPQMARDYWGLPEDATLWDVIFMVRADEMGHRDVNHAIADELARARERKPVPIKPHWTAS</sequence>